<sequence>MFEVDSDLRLLMTVRDSQQLDVIVSLDRLSVFPKNKEQLEIAKRDMNCLKSFFTSRIEPSLLDNASRMFIEHADDIKKNIERGE</sequence>
<protein>
    <submittedName>
        <fullName evidence="1">Uncharacterized protein</fullName>
    </submittedName>
</protein>
<name>A0A3L0YBP2_ECOLX</name>
<dbReference type="EMBL" id="RNRV01000013">
    <property type="protein sequence ID" value="MHO04593.1"/>
    <property type="molecule type" value="Genomic_DNA"/>
</dbReference>
<organism evidence="1">
    <name type="scientific">Escherichia coli</name>
    <dbReference type="NCBI Taxonomy" id="562"/>
    <lineage>
        <taxon>Bacteria</taxon>
        <taxon>Pseudomonadati</taxon>
        <taxon>Pseudomonadota</taxon>
        <taxon>Gammaproteobacteria</taxon>
        <taxon>Enterobacterales</taxon>
        <taxon>Enterobacteriaceae</taxon>
        <taxon>Escherichia</taxon>
    </lineage>
</organism>
<comment type="caution">
    <text evidence="1">The sequence shown here is derived from an EMBL/GenBank/DDBJ whole genome shotgun (WGS) entry which is preliminary data.</text>
</comment>
<reference evidence="1" key="1">
    <citation type="submission" date="2018-10" db="EMBL/GenBank/DDBJ databases">
        <authorList>
            <consortium name="NARMS: The National Antimicrobial Resistance Monitoring System"/>
        </authorList>
    </citation>
    <scope>NUCLEOTIDE SEQUENCE [LARGE SCALE GENOMIC DNA]</scope>
    <source>
        <strain evidence="1">CVM N17EC0388</strain>
    </source>
</reference>
<accession>A0A3L0YBP2</accession>
<gene>
    <name evidence="1" type="ORF">D9F05_09435</name>
</gene>
<proteinExistence type="predicted"/>
<evidence type="ECO:0000313" key="1">
    <source>
        <dbReference type="EMBL" id="MHO04593.1"/>
    </source>
</evidence>
<dbReference type="AlphaFoldDB" id="A0A3L0YBP2"/>